<reference evidence="1 2" key="1">
    <citation type="journal article" date="2019" name="Sci. Rep.">
        <title>Orb-weaving spider Araneus ventricosus genome elucidates the spidroin gene catalogue.</title>
        <authorList>
            <person name="Kono N."/>
            <person name="Nakamura H."/>
            <person name="Ohtoshi R."/>
            <person name="Moran D.A.P."/>
            <person name="Shinohara A."/>
            <person name="Yoshida Y."/>
            <person name="Fujiwara M."/>
            <person name="Mori M."/>
            <person name="Tomita M."/>
            <person name="Arakawa K."/>
        </authorList>
    </citation>
    <scope>NUCLEOTIDE SEQUENCE [LARGE SCALE GENOMIC DNA]</scope>
</reference>
<dbReference type="Proteomes" id="UP000499080">
    <property type="component" value="Unassembled WGS sequence"/>
</dbReference>
<name>A0A4Y2NZP7_ARAVE</name>
<gene>
    <name evidence="1" type="ORF">AVEN_113395_1</name>
</gene>
<dbReference type="AlphaFoldDB" id="A0A4Y2NZP7"/>
<sequence length="129" mass="14812">MRGLLYDARYLVEEVVSTTQCIESDIRNACMLIENIDIDFNFKKRPNFLKFCFLDVGGETRTEVKPRQGIKNRNCPEEFSTSFHFVFNLMTELQVSPIGTQKAANSAREYCGMMQAGRNIARNYSKCSC</sequence>
<evidence type="ECO:0000313" key="2">
    <source>
        <dbReference type="Proteomes" id="UP000499080"/>
    </source>
</evidence>
<keyword evidence="2" id="KW-1185">Reference proteome</keyword>
<protein>
    <submittedName>
        <fullName evidence="1">Uncharacterized protein</fullName>
    </submittedName>
</protein>
<dbReference type="EMBL" id="BGPR01009978">
    <property type="protein sequence ID" value="GBN43517.1"/>
    <property type="molecule type" value="Genomic_DNA"/>
</dbReference>
<comment type="caution">
    <text evidence="1">The sequence shown here is derived from an EMBL/GenBank/DDBJ whole genome shotgun (WGS) entry which is preliminary data.</text>
</comment>
<evidence type="ECO:0000313" key="1">
    <source>
        <dbReference type="EMBL" id="GBN43517.1"/>
    </source>
</evidence>
<organism evidence="1 2">
    <name type="scientific">Araneus ventricosus</name>
    <name type="common">Orbweaver spider</name>
    <name type="synonym">Epeira ventricosa</name>
    <dbReference type="NCBI Taxonomy" id="182803"/>
    <lineage>
        <taxon>Eukaryota</taxon>
        <taxon>Metazoa</taxon>
        <taxon>Ecdysozoa</taxon>
        <taxon>Arthropoda</taxon>
        <taxon>Chelicerata</taxon>
        <taxon>Arachnida</taxon>
        <taxon>Araneae</taxon>
        <taxon>Araneomorphae</taxon>
        <taxon>Entelegynae</taxon>
        <taxon>Araneoidea</taxon>
        <taxon>Araneidae</taxon>
        <taxon>Araneus</taxon>
    </lineage>
</organism>
<proteinExistence type="predicted"/>
<accession>A0A4Y2NZP7</accession>